<dbReference type="EMBL" id="NFKM01000027">
    <property type="protein sequence ID" value="OUP56316.1"/>
    <property type="molecule type" value="Genomic_DNA"/>
</dbReference>
<name>A0A1Y4LHZ1_9FIRM</name>
<dbReference type="Proteomes" id="UP000195447">
    <property type="component" value="Unassembled WGS sequence"/>
</dbReference>
<reference evidence="4" key="1">
    <citation type="submission" date="2017-04" db="EMBL/GenBank/DDBJ databases">
        <title>Function of individual gut microbiota members based on whole genome sequencing of pure cultures obtained from chicken caecum.</title>
        <authorList>
            <person name="Medvecky M."/>
            <person name="Cejkova D."/>
            <person name="Polansky O."/>
            <person name="Karasova D."/>
            <person name="Kubasova T."/>
            <person name="Cizek A."/>
            <person name="Rychlik I."/>
        </authorList>
    </citation>
    <scope>NUCLEOTIDE SEQUENCE [LARGE SCALE GENOMIC DNA]</scope>
    <source>
        <strain evidence="4">An178</strain>
    </source>
</reference>
<evidence type="ECO:0008006" key="5">
    <source>
        <dbReference type="Google" id="ProtNLM"/>
    </source>
</evidence>
<dbReference type="Gene3D" id="3.40.50.2000">
    <property type="entry name" value="Glycogen Phosphorylase B"/>
    <property type="match status" value="2"/>
</dbReference>
<comment type="caution">
    <text evidence="3">The sequence shown here is derived from an EMBL/GenBank/DDBJ whole genome shotgun (WGS) entry which is preliminary data.</text>
</comment>
<dbReference type="PANTHER" id="PTHR45947:SF13">
    <property type="entry name" value="TRANSFERASE"/>
    <property type="match status" value="1"/>
</dbReference>
<dbReference type="InterPro" id="IPR001296">
    <property type="entry name" value="Glyco_trans_1"/>
</dbReference>
<dbReference type="Pfam" id="PF00534">
    <property type="entry name" value="Glycos_transf_1"/>
    <property type="match status" value="1"/>
</dbReference>
<evidence type="ECO:0000313" key="3">
    <source>
        <dbReference type="EMBL" id="OUP56316.1"/>
    </source>
</evidence>
<accession>A0A1Y4LHZ1</accession>
<sequence length="397" mass="46076">MRILLIHNFHRTGSSSGDDVVFRNETELLKKNGNEVFEYTITNSQFDNSRLLKKLLYVLEMFWSVKNYKEIKKILKLNKPDIVHIHTFFPLLSPSIFFAPRNENCKVVVTLHDTRLVCPCATSLRGGKICNKCIDGKYIRMVKYGCYKTSKMQSLVAAGVFYIYRWFDVFNKYVDKFICLNDNQIGLITELGINPKKIVKKYNYIEDPQNIEFLPITKKLPKRFVSYYGRIGEEKGIKILMQVWDKLSDIPLVVMGSGPLEEEFLTWSNKKDNIYYLGYTPRKECMNIVRKSEFVVFPSICYEGCSMVVLESEGLGKGLVASDIGFASESIIDGVNGYKVPLYNIDAFVQKVRDLWDDITLCKIIGNNARTDFEQKYLPDNNYQQLMYIYKEISLER</sequence>
<feature type="domain" description="Glycosyltransferase subfamily 4-like N-terminal" evidence="2">
    <location>
        <begin position="63"/>
        <end position="199"/>
    </location>
</feature>
<dbReference type="SUPFAM" id="SSF53756">
    <property type="entry name" value="UDP-Glycosyltransferase/glycogen phosphorylase"/>
    <property type="match status" value="1"/>
</dbReference>
<dbReference type="InterPro" id="IPR028098">
    <property type="entry name" value="Glyco_trans_4-like_N"/>
</dbReference>
<feature type="domain" description="Glycosyl transferase family 1" evidence="1">
    <location>
        <begin position="218"/>
        <end position="371"/>
    </location>
</feature>
<dbReference type="InterPro" id="IPR050194">
    <property type="entry name" value="Glycosyltransferase_grp1"/>
</dbReference>
<dbReference type="GO" id="GO:0016757">
    <property type="term" value="F:glycosyltransferase activity"/>
    <property type="evidence" value="ECO:0007669"/>
    <property type="project" value="InterPro"/>
</dbReference>
<keyword evidence="4" id="KW-1185">Reference proteome</keyword>
<dbReference type="CDD" id="cd03801">
    <property type="entry name" value="GT4_PimA-like"/>
    <property type="match status" value="1"/>
</dbReference>
<proteinExistence type="predicted"/>
<protein>
    <recommendedName>
        <fullName evidence="5">Glycosyl transferase family 1</fullName>
    </recommendedName>
</protein>
<gene>
    <name evidence="3" type="ORF">B5F14_09795</name>
</gene>
<evidence type="ECO:0000259" key="2">
    <source>
        <dbReference type="Pfam" id="PF13439"/>
    </source>
</evidence>
<dbReference type="RefSeq" id="WP_087159181.1">
    <property type="nucleotide sequence ID" value="NZ_NFKM01000027.1"/>
</dbReference>
<evidence type="ECO:0000259" key="1">
    <source>
        <dbReference type="Pfam" id="PF00534"/>
    </source>
</evidence>
<organism evidence="3 4">
    <name type="scientific">Faecalitalea cylindroides</name>
    <dbReference type="NCBI Taxonomy" id="39483"/>
    <lineage>
        <taxon>Bacteria</taxon>
        <taxon>Bacillati</taxon>
        <taxon>Bacillota</taxon>
        <taxon>Erysipelotrichia</taxon>
        <taxon>Erysipelotrichales</taxon>
        <taxon>Erysipelotrichaceae</taxon>
        <taxon>Faecalitalea</taxon>
    </lineage>
</organism>
<evidence type="ECO:0000313" key="4">
    <source>
        <dbReference type="Proteomes" id="UP000195447"/>
    </source>
</evidence>
<dbReference type="AlphaFoldDB" id="A0A1Y4LHZ1"/>
<dbReference type="Pfam" id="PF13439">
    <property type="entry name" value="Glyco_transf_4"/>
    <property type="match status" value="1"/>
</dbReference>
<dbReference type="PANTHER" id="PTHR45947">
    <property type="entry name" value="SULFOQUINOVOSYL TRANSFERASE SQD2"/>
    <property type="match status" value="1"/>
</dbReference>